<proteinExistence type="predicted"/>
<feature type="signal peptide" evidence="2">
    <location>
        <begin position="1"/>
        <end position="19"/>
    </location>
</feature>
<evidence type="ECO:0000256" key="1">
    <source>
        <dbReference type="SAM" id="MobiDB-lite"/>
    </source>
</evidence>
<protein>
    <submittedName>
        <fullName evidence="3">Uncharacterized protein</fullName>
    </submittedName>
</protein>
<dbReference type="Proteomes" id="UP001153269">
    <property type="component" value="Unassembled WGS sequence"/>
</dbReference>
<name>A0A9N7TIT9_PLEPL</name>
<evidence type="ECO:0000313" key="3">
    <source>
        <dbReference type="EMBL" id="CAB1413845.1"/>
    </source>
</evidence>
<feature type="compositionally biased region" description="Polar residues" evidence="1">
    <location>
        <begin position="53"/>
        <end position="64"/>
    </location>
</feature>
<keyword evidence="4" id="KW-1185">Reference proteome</keyword>
<feature type="compositionally biased region" description="Pro residues" evidence="1">
    <location>
        <begin position="124"/>
        <end position="134"/>
    </location>
</feature>
<feature type="region of interest" description="Disordered" evidence="1">
    <location>
        <begin position="106"/>
        <end position="134"/>
    </location>
</feature>
<sequence>MRVTCWCAVFLLTPALCLARRTSHWFLAPSSAAAAAAADPHPPKPPLPTVSPGNNRCSGPTGNSHHSHIKVLLSNSANGAWSVKQSARWGGKESPTEITTAQFTQCEHPPPAAAAAAPCGPHLSTPPLPSTGLE</sequence>
<dbReference type="EMBL" id="CADEAL010000074">
    <property type="protein sequence ID" value="CAB1413845.1"/>
    <property type="molecule type" value="Genomic_DNA"/>
</dbReference>
<accession>A0A9N7TIT9</accession>
<feature type="region of interest" description="Disordered" evidence="1">
    <location>
        <begin position="34"/>
        <end position="66"/>
    </location>
</feature>
<reference evidence="3" key="1">
    <citation type="submission" date="2020-03" db="EMBL/GenBank/DDBJ databases">
        <authorList>
            <person name="Weist P."/>
        </authorList>
    </citation>
    <scope>NUCLEOTIDE SEQUENCE</scope>
</reference>
<comment type="caution">
    <text evidence="3">The sequence shown here is derived from an EMBL/GenBank/DDBJ whole genome shotgun (WGS) entry which is preliminary data.</text>
</comment>
<evidence type="ECO:0000313" key="4">
    <source>
        <dbReference type="Proteomes" id="UP001153269"/>
    </source>
</evidence>
<keyword evidence="2" id="KW-0732">Signal</keyword>
<organism evidence="3 4">
    <name type="scientific">Pleuronectes platessa</name>
    <name type="common">European plaice</name>
    <dbReference type="NCBI Taxonomy" id="8262"/>
    <lineage>
        <taxon>Eukaryota</taxon>
        <taxon>Metazoa</taxon>
        <taxon>Chordata</taxon>
        <taxon>Craniata</taxon>
        <taxon>Vertebrata</taxon>
        <taxon>Euteleostomi</taxon>
        <taxon>Actinopterygii</taxon>
        <taxon>Neopterygii</taxon>
        <taxon>Teleostei</taxon>
        <taxon>Neoteleostei</taxon>
        <taxon>Acanthomorphata</taxon>
        <taxon>Carangaria</taxon>
        <taxon>Pleuronectiformes</taxon>
        <taxon>Pleuronectoidei</taxon>
        <taxon>Pleuronectidae</taxon>
        <taxon>Pleuronectes</taxon>
    </lineage>
</organism>
<gene>
    <name evidence="3" type="ORF">PLEPLA_LOCUS1548</name>
</gene>
<dbReference type="AlphaFoldDB" id="A0A9N7TIT9"/>
<feature type="chain" id="PRO_5040344528" evidence="2">
    <location>
        <begin position="20"/>
        <end position="134"/>
    </location>
</feature>
<evidence type="ECO:0000256" key="2">
    <source>
        <dbReference type="SAM" id="SignalP"/>
    </source>
</evidence>